<dbReference type="GO" id="GO:0008700">
    <property type="term" value="F:(R,S)-4-hydroxy-2-oxoglutarate aldolase activity"/>
    <property type="evidence" value="ECO:0007669"/>
    <property type="project" value="UniProtKB-EC"/>
</dbReference>
<dbReference type="InterPro" id="IPR031338">
    <property type="entry name" value="KDPG/KHG_AS_2"/>
</dbReference>
<comment type="caution">
    <text evidence="9">The sequence shown here is derived from an EMBL/GenBank/DDBJ whole genome shotgun (WGS) entry which is preliminary data.</text>
</comment>
<evidence type="ECO:0000313" key="9">
    <source>
        <dbReference type="EMBL" id="MCC8427684.1"/>
    </source>
</evidence>
<dbReference type="EC" id="4.1.2.14" evidence="5"/>
<dbReference type="Pfam" id="PF01081">
    <property type="entry name" value="Aldolase"/>
    <property type="match status" value="1"/>
</dbReference>
<evidence type="ECO:0000256" key="7">
    <source>
        <dbReference type="ARBA" id="ARBA00023270"/>
    </source>
</evidence>
<keyword evidence="6 9" id="KW-0456">Lyase</keyword>
<comment type="pathway">
    <text evidence="2">Carbohydrate acid metabolism; 2-dehydro-3-deoxy-D-gluconate degradation; D-glyceraldehyde 3-phosphate and pyruvate from 2-dehydro-3-deoxy-D-gluconate: step 2/2.</text>
</comment>
<dbReference type="PROSITE" id="PS00159">
    <property type="entry name" value="ALDOLASE_KDPG_KHG_1"/>
    <property type="match status" value="1"/>
</dbReference>
<evidence type="ECO:0000256" key="1">
    <source>
        <dbReference type="ARBA" id="ARBA00000654"/>
    </source>
</evidence>
<comment type="subunit">
    <text evidence="4">Homotrimer.</text>
</comment>
<dbReference type="InterPro" id="IPR000887">
    <property type="entry name" value="Aldlse_KDPG_KHG"/>
</dbReference>
<keyword evidence="10" id="KW-1185">Reference proteome</keyword>
<evidence type="ECO:0000256" key="2">
    <source>
        <dbReference type="ARBA" id="ARBA00004736"/>
    </source>
</evidence>
<dbReference type="EMBL" id="JAJISD010000001">
    <property type="protein sequence ID" value="MCC8427684.1"/>
    <property type="molecule type" value="Genomic_DNA"/>
</dbReference>
<evidence type="ECO:0000256" key="3">
    <source>
        <dbReference type="ARBA" id="ARBA00006906"/>
    </source>
</evidence>
<proteinExistence type="inferred from homology"/>
<keyword evidence="7" id="KW-0704">Schiff base</keyword>
<dbReference type="PANTHER" id="PTHR30246">
    <property type="entry name" value="2-KETO-3-DEOXY-6-PHOSPHOGLUCONATE ALDOLASE"/>
    <property type="match status" value="1"/>
</dbReference>
<evidence type="ECO:0000256" key="6">
    <source>
        <dbReference type="ARBA" id="ARBA00023239"/>
    </source>
</evidence>
<dbReference type="InterPro" id="IPR013785">
    <property type="entry name" value="Aldolase_TIM"/>
</dbReference>
<reference evidence="9 10" key="1">
    <citation type="submission" date="2021-11" db="EMBL/GenBank/DDBJ databases">
        <authorList>
            <person name="Lee D.-H."/>
            <person name="Kim S.-B."/>
        </authorList>
    </citation>
    <scope>NUCLEOTIDE SEQUENCE [LARGE SCALE GENOMIC DNA]</scope>
    <source>
        <strain evidence="9 10">KCTC 52223</strain>
    </source>
</reference>
<name>A0ABS8KNN8_9HYPH</name>
<protein>
    <recommendedName>
        <fullName evidence="5">2-dehydro-3-deoxy-phosphogluconate aldolase</fullName>
        <ecNumber evidence="5">4.1.2.14</ecNumber>
    </recommendedName>
</protein>
<accession>A0ABS8KNN8</accession>
<organism evidence="9 10">
    <name type="scientific">Reyranella aquatilis</name>
    <dbReference type="NCBI Taxonomy" id="2035356"/>
    <lineage>
        <taxon>Bacteria</taxon>
        <taxon>Pseudomonadati</taxon>
        <taxon>Pseudomonadota</taxon>
        <taxon>Alphaproteobacteria</taxon>
        <taxon>Hyphomicrobiales</taxon>
        <taxon>Reyranellaceae</taxon>
        <taxon>Reyranella</taxon>
    </lineage>
</organism>
<dbReference type="Proteomes" id="UP001198862">
    <property type="component" value="Unassembled WGS sequence"/>
</dbReference>
<gene>
    <name evidence="9" type="primary">eda</name>
    <name evidence="9" type="ORF">LJ725_01820</name>
</gene>
<dbReference type="PROSITE" id="PS00160">
    <property type="entry name" value="ALDOLASE_KDPG_KHG_2"/>
    <property type="match status" value="1"/>
</dbReference>
<sequence length="210" mass="21561">MTVDIAAIAALAPVIPVLTLENRDSAVPLARALVRGGLPVLEVTLRTEAALDALRAIAREVPEAIVGAGTVLNPEQLERAQRAGARFAVSPGCTCELARAARASGLPFLPGVQTVSEAMTLAEQGFGLLKFFPADAAGGLTWLKAVGAPLADLRFCPTGGITPETAPAYLALANVACVGGSWVAPRGAVATGDWQSVERLAATASTLKRR</sequence>
<comment type="similarity">
    <text evidence="3">Belongs to the KHG/KDPG aldolase family.</text>
</comment>
<evidence type="ECO:0000256" key="5">
    <source>
        <dbReference type="ARBA" id="ARBA00013063"/>
    </source>
</evidence>
<evidence type="ECO:0000313" key="10">
    <source>
        <dbReference type="Proteomes" id="UP001198862"/>
    </source>
</evidence>
<evidence type="ECO:0000256" key="8">
    <source>
        <dbReference type="ARBA" id="ARBA00023277"/>
    </source>
</evidence>
<dbReference type="Gene3D" id="3.20.20.70">
    <property type="entry name" value="Aldolase class I"/>
    <property type="match status" value="1"/>
</dbReference>
<keyword evidence="8" id="KW-0119">Carbohydrate metabolism</keyword>
<dbReference type="SUPFAM" id="SSF51569">
    <property type="entry name" value="Aldolase"/>
    <property type="match status" value="1"/>
</dbReference>
<dbReference type="PANTHER" id="PTHR30246:SF1">
    <property type="entry name" value="2-DEHYDRO-3-DEOXY-6-PHOSPHOGALACTONATE ALDOLASE-RELATED"/>
    <property type="match status" value="1"/>
</dbReference>
<evidence type="ECO:0000256" key="4">
    <source>
        <dbReference type="ARBA" id="ARBA00011233"/>
    </source>
</evidence>
<dbReference type="NCBIfam" id="TIGR01182">
    <property type="entry name" value="eda"/>
    <property type="match status" value="1"/>
</dbReference>
<dbReference type="CDD" id="cd00452">
    <property type="entry name" value="KDPG_aldolase"/>
    <property type="match status" value="1"/>
</dbReference>
<dbReference type="NCBIfam" id="NF004325">
    <property type="entry name" value="PRK05718.1"/>
    <property type="match status" value="1"/>
</dbReference>
<dbReference type="InterPro" id="IPR031337">
    <property type="entry name" value="KDPG/KHG_AS_1"/>
</dbReference>
<dbReference type="GO" id="GO:0008675">
    <property type="term" value="F:2-dehydro-3-deoxy-phosphogluconate aldolase activity"/>
    <property type="evidence" value="ECO:0007669"/>
    <property type="project" value="UniProtKB-EC"/>
</dbReference>
<comment type="catalytic activity">
    <reaction evidence="1">
        <text>2-dehydro-3-deoxy-6-phospho-D-gluconate = D-glyceraldehyde 3-phosphate + pyruvate</text>
        <dbReference type="Rhea" id="RHEA:17089"/>
        <dbReference type="ChEBI" id="CHEBI:15361"/>
        <dbReference type="ChEBI" id="CHEBI:57569"/>
        <dbReference type="ChEBI" id="CHEBI:59776"/>
        <dbReference type="EC" id="4.1.2.14"/>
    </reaction>
</comment>